<evidence type="ECO:0000256" key="2">
    <source>
        <dbReference type="ARBA" id="ARBA00004132"/>
    </source>
</evidence>
<dbReference type="GO" id="GO:0098793">
    <property type="term" value="C:presynapse"/>
    <property type="evidence" value="ECO:0007669"/>
    <property type="project" value="GOC"/>
</dbReference>
<dbReference type="SMART" id="SM00233">
    <property type="entry name" value="PH"/>
    <property type="match status" value="1"/>
</dbReference>
<keyword evidence="23" id="KW-0168">Coated pit</keyword>
<dbReference type="Gene3D" id="1.20.120.1240">
    <property type="entry name" value="Dynamin, middle domain"/>
    <property type="match status" value="1"/>
</dbReference>
<dbReference type="Pfam" id="PF00350">
    <property type="entry name" value="Dynamin_N"/>
    <property type="match status" value="1"/>
</dbReference>
<evidence type="ECO:0000256" key="31">
    <source>
        <dbReference type="ARBA" id="ARBA00060447"/>
    </source>
</evidence>
<dbReference type="GO" id="GO:0043005">
    <property type="term" value="C:neuron projection"/>
    <property type="evidence" value="ECO:0007669"/>
    <property type="project" value="UniProtKB-KW"/>
</dbReference>
<keyword evidence="15" id="KW-0378">Hydrolase</keyword>
<dbReference type="GO" id="GO:0006909">
    <property type="term" value="P:phagocytosis"/>
    <property type="evidence" value="ECO:0007669"/>
    <property type="project" value="UniProtKB-KW"/>
</dbReference>
<evidence type="ECO:0000256" key="4">
    <source>
        <dbReference type="ARBA" id="ARBA00004188"/>
    </source>
</evidence>
<keyword evidence="37" id="KW-1185">Reference proteome</keyword>
<keyword evidence="21" id="KW-0472">Membrane</keyword>
<dbReference type="GO" id="GO:0001931">
    <property type="term" value="C:uropod"/>
    <property type="evidence" value="ECO:0007669"/>
    <property type="project" value="UniProtKB-SubCell"/>
</dbReference>
<dbReference type="GO" id="GO:0005525">
    <property type="term" value="F:GTP binding"/>
    <property type="evidence" value="ECO:0007669"/>
    <property type="project" value="UniProtKB-KW"/>
</dbReference>
<evidence type="ECO:0000256" key="16">
    <source>
        <dbReference type="ARBA" id="ARBA00022907"/>
    </source>
</evidence>
<evidence type="ECO:0000313" key="37">
    <source>
        <dbReference type="Proteomes" id="UP000550707"/>
    </source>
</evidence>
<dbReference type="InterPro" id="IPR045063">
    <property type="entry name" value="Dynamin_N"/>
</dbReference>
<dbReference type="Pfam" id="PF00169">
    <property type="entry name" value="PH"/>
    <property type="match status" value="1"/>
</dbReference>
<keyword evidence="18" id="KW-0007">Acetylation</keyword>
<dbReference type="PROSITE" id="PS51388">
    <property type="entry name" value="GED"/>
    <property type="match status" value="1"/>
</dbReference>
<sequence>MILQFISRESSLILAVTPANMDLANSDALKLAKEVDPQGLRTIGVITKLDLMDEGTDARDVLENKLLPLRRGYIGVVNRSQKDIEGKKDIRAALGAERKFFLSHPAYRHMADRMGTPHLQKTLNQQLTNHIRESLPTLRSKLQSQLLSLEKEVEEYKNFRPDDPTRKTKALLQMVQQFGVDFEKRIEGSGDQVDTLELSGGARINRIFHERFPFELVKMEFDEKDLRREISYAIKNIHGVRTGLFTPDMAFEAIVKKQIVKLKEPSLKCVDLVVSELATVIKKCAEKLSSYPRLREETERIVTTYIREREGRTKDQILLLIDIEQSYINTNHEDFIGFANAQQRSTQLNKKRAIPNQVIRRGWLTINNISLMKGGSKEYWFVLTAESLSWYKDEEEKEKKYMLPLDNLKIRDVEKGFMSNKHVFAIFNTEQRNVYKDLRQIELACDSQEDVDSWKASFLRAGVYPEKDQAENEDGVQENTFSMDPQLERQVETIRNLVDSYVAIINKSIRDLMPKTIMHLMINNTKAFIHHELLAYLYSSADQTSLMEESADQAQRRDDMLRMYHALKEALNIIGDISTSTVSTPVPPPVDDTWLQSTSSHRSHLGLLGFHLASLLEYPAEDPRLRPAGPPLSAQPSHPCSTRLQGHFLWGSFCTLSAGALLVWAPLQPLALQSPCQAQAP</sequence>
<keyword evidence="26" id="KW-0968">Cytoplasmic vesicle</keyword>
<evidence type="ECO:0000256" key="9">
    <source>
        <dbReference type="ARBA" id="ARBA00022490"/>
    </source>
</evidence>
<dbReference type="GO" id="GO:0031623">
    <property type="term" value="P:receptor internalization"/>
    <property type="evidence" value="ECO:0007669"/>
    <property type="project" value="TreeGrafter"/>
</dbReference>
<evidence type="ECO:0000256" key="8">
    <source>
        <dbReference type="ARBA" id="ARBA00011980"/>
    </source>
</evidence>
<comment type="caution">
    <text evidence="36">The sequence shown here is derived from an EMBL/GenBank/DDBJ whole genome shotgun (WGS) entry which is preliminary data.</text>
</comment>
<dbReference type="GO" id="GO:0055037">
    <property type="term" value="C:recycling endosome"/>
    <property type="evidence" value="ECO:0007669"/>
    <property type="project" value="UniProtKB-SubCell"/>
</dbReference>
<keyword evidence="19" id="KW-0770">Synapse</keyword>
<dbReference type="GO" id="GO:0014069">
    <property type="term" value="C:postsynaptic density"/>
    <property type="evidence" value="ECO:0007669"/>
    <property type="project" value="UniProtKB-SubCell"/>
</dbReference>
<dbReference type="GO" id="GO:0030496">
    <property type="term" value="C:midbody"/>
    <property type="evidence" value="ECO:0007669"/>
    <property type="project" value="UniProtKB-SubCell"/>
</dbReference>
<dbReference type="InterPro" id="IPR000375">
    <property type="entry name" value="Dynamin_stalk"/>
</dbReference>
<dbReference type="InterPro" id="IPR011993">
    <property type="entry name" value="PH-like_dom_sf"/>
</dbReference>
<evidence type="ECO:0000256" key="17">
    <source>
        <dbReference type="ARBA" id="ARBA00022949"/>
    </source>
</evidence>
<evidence type="ECO:0000256" key="32">
    <source>
        <dbReference type="ARBA" id="ARBA00073712"/>
    </source>
</evidence>
<evidence type="ECO:0000256" key="27">
    <source>
        <dbReference type="ARBA" id="ARBA00034102"/>
    </source>
</evidence>
<dbReference type="CDD" id="cd01256">
    <property type="entry name" value="PH_dynamin"/>
    <property type="match status" value="1"/>
</dbReference>
<dbReference type="SMART" id="SM00302">
    <property type="entry name" value="GED"/>
    <property type="match status" value="1"/>
</dbReference>
<dbReference type="Gene3D" id="3.40.50.300">
    <property type="entry name" value="P-loop containing nucleotide triphosphate hydrolases"/>
    <property type="match status" value="1"/>
</dbReference>
<keyword evidence="13" id="KW-0547">Nucleotide-binding</keyword>
<dbReference type="AlphaFoldDB" id="A0A7J8I6K5"/>
<evidence type="ECO:0000256" key="28">
    <source>
        <dbReference type="ARBA" id="ARBA00034105"/>
    </source>
</evidence>
<evidence type="ECO:0000259" key="33">
    <source>
        <dbReference type="PROSITE" id="PS50003"/>
    </source>
</evidence>
<dbReference type="GO" id="GO:0030670">
    <property type="term" value="C:phagocytic vesicle membrane"/>
    <property type="evidence" value="ECO:0007669"/>
    <property type="project" value="UniProtKB-SubCell"/>
</dbReference>
<evidence type="ECO:0000256" key="11">
    <source>
        <dbReference type="ARBA" id="ARBA00022599"/>
    </source>
</evidence>
<dbReference type="Pfam" id="PF01031">
    <property type="entry name" value="Dynamin_M"/>
    <property type="match status" value="1"/>
</dbReference>
<dbReference type="PROSITE" id="PS50003">
    <property type="entry name" value="PH_DOMAIN"/>
    <property type="match status" value="1"/>
</dbReference>
<evidence type="ECO:0000256" key="6">
    <source>
        <dbReference type="ARBA" id="ARBA00004231"/>
    </source>
</evidence>
<dbReference type="FunFam" id="1.20.120.1240:FF:000014">
    <property type="entry name" value="Dynamin 2b"/>
    <property type="match status" value="1"/>
</dbReference>
<name>A0A7J8I6K5_MOLMO</name>
<keyword evidence="10" id="KW-0254">Endocytosis</keyword>
<organism evidence="36 37">
    <name type="scientific">Molossus molossus</name>
    <name type="common">Pallas' mastiff bat</name>
    <name type="synonym">Vespertilio molossus</name>
    <dbReference type="NCBI Taxonomy" id="27622"/>
    <lineage>
        <taxon>Eukaryota</taxon>
        <taxon>Metazoa</taxon>
        <taxon>Chordata</taxon>
        <taxon>Craniata</taxon>
        <taxon>Vertebrata</taxon>
        <taxon>Euteleostomi</taxon>
        <taxon>Mammalia</taxon>
        <taxon>Eutheria</taxon>
        <taxon>Laurasiatheria</taxon>
        <taxon>Chiroptera</taxon>
        <taxon>Yangochiroptera</taxon>
        <taxon>Molossidae</taxon>
        <taxon>Molossus</taxon>
    </lineage>
</organism>
<dbReference type="PANTHER" id="PTHR11566:SF23">
    <property type="entry name" value="DYNAMIN-2"/>
    <property type="match status" value="1"/>
</dbReference>
<dbReference type="SUPFAM" id="SSF52540">
    <property type="entry name" value="P-loop containing nucleoside triphosphate hydrolases"/>
    <property type="match status" value="1"/>
</dbReference>
<evidence type="ECO:0000256" key="30">
    <source>
        <dbReference type="ARBA" id="ARBA00050873"/>
    </source>
</evidence>
<dbReference type="GO" id="GO:0001891">
    <property type="term" value="C:phagocytic cup"/>
    <property type="evidence" value="ECO:0007669"/>
    <property type="project" value="UniProtKB-SubCell"/>
</dbReference>
<dbReference type="PANTHER" id="PTHR11566">
    <property type="entry name" value="DYNAMIN"/>
    <property type="match status" value="1"/>
</dbReference>
<evidence type="ECO:0000256" key="12">
    <source>
        <dbReference type="ARBA" id="ARBA00022701"/>
    </source>
</evidence>
<dbReference type="GO" id="GO:0030136">
    <property type="term" value="C:clathrin-coated vesicle"/>
    <property type="evidence" value="ECO:0007669"/>
    <property type="project" value="UniProtKB-SubCell"/>
</dbReference>
<evidence type="ECO:0000256" key="25">
    <source>
        <dbReference type="ARBA" id="ARBA00023273"/>
    </source>
</evidence>
<dbReference type="CDD" id="cd08771">
    <property type="entry name" value="DLP_1"/>
    <property type="match status" value="1"/>
</dbReference>
<evidence type="ECO:0000256" key="3">
    <source>
        <dbReference type="ARBA" id="ARBA00004172"/>
    </source>
</evidence>
<dbReference type="FunFam" id="2.30.29.30:FF:000010">
    <property type="entry name" value="dynamin-1 isoform X2"/>
    <property type="match status" value="1"/>
</dbReference>
<dbReference type="InterPro" id="IPR001849">
    <property type="entry name" value="PH_domain"/>
</dbReference>
<feature type="domain" description="GED" evidence="34">
    <location>
        <begin position="491"/>
        <end position="582"/>
    </location>
</feature>
<dbReference type="InterPro" id="IPR003130">
    <property type="entry name" value="GED"/>
</dbReference>
<dbReference type="InterPro" id="IPR020850">
    <property type="entry name" value="GED_dom"/>
</dbReference>
<evidence type="ECO:0000256" key="13">
    <source>
        <dbReference type="ARBA" id="ARBA00022741"/>
    </source>
</evidence>
<evidence type="ECO:0000256" key="7">
    <source>
        <dbReference type="ARBA" id="ARBA00004600"/>
    </source>
</evidence>
<keyword evidence="22" id="KW-0505">Motor protein</keyword>
<dbReference type="SUPFAM" id="SSF50729">
    <property type="entry name" value="PH domain-like"/>
    <property type="match status" value="1"/>
</dbReference>
<proteinExistence type="predicted"/>
<dbReference type="Gene3D" id="2.30.29.30">
    <property type="entry name" value="Pleckstrin-homology domain (PH domain)/Phosphotyrosine-binding domain (PTB)"/>
    <property type="match status" value="1"/>
</dbReference>
<evidence type="ECO:0000256" key="10">
    <source>
        <dbReference type="ARBA" id="ARBA00022583"/>
    </source>
</evidence>
<dbReference type="GO" id="GO:0008017">
    <property type="term" value="F:microtubule binding"/>
    <property type="evidence" value="ECO:0007669"/>
    <property type="project" value="TreeGrafter"/>
</dbReference>
<evidence type="ECO:0000256" key="21">
    <source>
        <dbReference type="ARBA" id="ARBA00023136"/>
    </source>
</evidence>
<evidence type="ECO:0000256" key="19">
    <source>
        <dbReference type="ARBA" id="ARBA00023018"/>
    </source>
</evidence>
<feature type="domain" description="Dynamin-type G" evidence="35">
    <location>
        <begin position="1"/>
        <end position="136"/>
    </location>
</feature>
<evidence type="ECO:0000259" key="35">
    <source>
        <dbReference type="PROSITE" id="PS51718"/>
    </source>
</evidence>
<evidence type="ECO:0000256" key="14">
    <source>
        <dbReference type="ARBA" id="ARBA00022753"/>
    </source>
</evidence>
<evidence type="ECO:0000256" key="26">
    <source>
        <dbReference type="ARBA" id="ARBA00023329"/>
    </source>
</evidence>
<dbReference type="GO" id="GO:0005874">
    <property type="term" value="C:microtubule"/>
    <property type="evidence" value="ECO:0007669"/>
    <property type="project" value="UniProtKB-KW"/>
</dbReference>
<keyword evidence="16" id="KW-0581">Phagocytosis</keyword>
<keyword evidence="12" id="KW-0493">Microtubule</keyword>
<dbReference type="InterPro" id="IPR027417">
    <property type="entry name" value="P-loop_NTPase"/>
</dbReference>
<dbReference type="EC" id="3.6.5.5" evidence="8"/>
<dbReference type="GO" id="GO:0003924">
    <property type="term" value="F:GTPase activity"/>
    <property type="evidence" value="ECO:0007669"/>
    <property type="project" value="InterPro"/>
</dbReference>
<evidence type="ECO:0000256" key="29">
    <source>
        <dbReference type="ARBA" id="ARBA00046301"/>
    </source>
</evidence>
<dbReference type="Pfam" id="PF02212">
    <property type="entry name" value="GED"/>
    <property type="match status" value="1"/>
</dbReference>
<dbReference type="GO" id="GO:0005814">
    <property type="term" value="C:centriole"/>
    <property type="evidence" value="ECO:0007669"/>
    <property type="project" value="UniProtKB-SubCell"/>
</dbReference>
<comment type="subcellular location">
    <subcellularLocation>
        <location evidence="6">Cell projection</location>
        <location evidence="6">Phagocytic cup</location>
    </subcellularLocation>
    <subcellularLocation>
        <location evidence="4">Cell projection</location>
        <location evidence="4">Podosome</location>
    </subcellularLocation>
    <subcellularLocation>
        <location evidence="31">Cell projection</location>
        <location evidence="31">Uropodium</location>
    </subcellularLocation>
    <subcellularLocation>
        <location evidence="1">Cytoplasm</location>
        <location evidence="1">Cytoskeleton</location>
        <location evidence="1">Microtubule organizing center</location>
        <location evidence="1">Centrosome</location>
        <location evidence="1">Centriole</location>
    </subcellularLocation>
    <subcellularLocation>
        <location evidence="2">Cytoplasmic vesicle</location>
        <location evidence="2">Clathrin-coated vesicle</location>
    </subcellularLocation>
    <subcellularLocation>
        <location evidence="29">Cytoplasmic vesicle</location>
        <location evidence="29">Phagosome membrane</location>
        <topology evidence="29">Peripheral membrane protein</topology>
    </subcellularLocation>
    <subcellularLocation>
        <location evidence="7">Membrane</location>
        <location evidence="7">Clathrin-coated pit</location>
    </subcellularLocation>
    <subcellularLocation>
        <location evidence="5">Midbody</location>
    </subcellularLocation>
    <subcellularLocation>
        <location evidence="28">Postsynaptic density</location>
    </subcellularLocation>
    <subcellularLocation>
        <location evidence="3">Recycling endosome</location>
    </subcellularLocation>
    <subcellularLocation>
        <location evidence="27">Synapse</location>
        <location evidence="27">Synaptosome</location>
    </subcellularLocation>
</comment>
<protein>
    <recommendedName>
        <fullName evidence="32">Dynamin-2</fullName>
        <ecNumber evidence="8">3.6.5.5</ecNumber>
    </recommendedName>
</protein>
<keyword evidence="17" id="KW-0965">Cell junction</keyword>
<accession>A0A7J8I6K5</accession>
<dbReference type="GO" id="GO:0016185">
    <property type="term" value="P:synaptic vesicle budding from presynaptic endocytic zone membrane"/>
    <property type="evidence" value="ECO:0007669"/>
    <property type="project" value="TreeGrafter"/>
</dbReference>
<evidence type="ECO:0000256" key="18">
    <source>
        <dbReference type="ARBA" id="ARBA00022990"/>
    </source>
</evidence>
<dbReference type="Proteomes" id="UP000550707">
    <property type="component" value="Unassembled WGS sequence"/>
</dbReference>
<dbReference type="PROSITE" id="PS51718">
    <property type="entry name" value="G_DYNAMIN_2"/>
    <property type="match status" value="1"/>
</dbReference>
<dbReference type="FunFam" id="1.20.120.1240:FF:000019">
    <property type="entry name" value="Dynamin 2"/>
    <property type="match status" value="1"/>
</dbReference>
<evidence type="ECO:0000256" key="23">
    <source>
        <dbReference type="ARBA" id="ARBA00023176"/>
    </source>
</evidence>
<evidence type="ECO:0000256" key="24">
    <source>
        <dbReference type="ARBA" id="ARBA00023212"/>
    </source>
</evidence>
<evidence type="ECO:0000256" key="5">
    <source>
        <dbReference type="ARBA" id="ARBA00004214"/>
    </source>
</evidence>
<keyword evidence="9" id="KW-0963">Cytoplasm</keyword>
<evidence type="ECO:0000313" key="36">
    <source>
        <dbReference type="EMBL" id="KAF6479719.1"/>
    </source>
</evidence>
<dbReference type="InterPro" id="IPR030381">
    <property type="entry name" value="G_DYNAMIN_dom"/>
</dbReference>
<keyword evidence="20" id="KW-0342">GTP-binding</keyword>
<evidence type="ECO:0000256" key="22">
    <source>
        <dbReference type="ARBA" id="ARBA00023175"/>
    </source>
</evidence>
<dbReference type="InterPro" id="IPR022812">
    <property type="entry name" value="Dynamin"/>
</dbReference>
<keyword evidence="14" id="KW-0967">Endosome</keyword>
<evidence type="ECO:0000256" key="1">
    <source>
        <dbReference type="ARBA" id="ARBA00004114"/>
    </source>
</evidence>
<dbReference type="GO" id="GO:0005905">
    <property type="term" value="C:clathrin-coated pit"/>
    <property type="evidence" value="ECO:0007669"/>
    <property type="project" value="UniProtKB-SubCell"/>
</dbReference>
<evidence type="ECO:0000256" key="15">
    <source>
        <dbReference type="ARBA" id="ARBA00022801"/>
    </source>
</evidence>
<comment type="catalytic activity">
    <reaction evidence="30">
        <text>GTP + H2O = GDP + phosphate + H(+)</text>
        <dbReference type="Rhea" id="RHEA:19669"/>
        <dbReference type="ChEBI" id="CHEBI:15377"/>
        <dbReference type="ChEBI" id="CHEBI:15378"/>
        <dbReference type="ChEBI" id="CHEBI:37565"/>
        <dbReference type="ChEBI" id="CHEBI:43474"/>
        <dbReference type="ChEBI" id="CHEBI:58189"/>
        <dbReference type="EC" id="3.6.5.5"/>
    </reaction>
    <physiologicalReaction direction="left-to-right" evidence="30">
        <dbReference type="Rhea" id="RHEA:19670"/>
    </physiologicalReaction>
</comment>
<evidence type="ECO:0000256" key="20">
    <source>
        <dbReference type="ARBA" id="ARBA00023134"/>
    </source>
</evidence>
<keyword evidence="11" id="KW-0771">Synaptosome</keyword>
<reference evidence="36 37" key="1">
    <citation type="journal article" date="2020" name="Nature">
        <title>Six reference-quality genomes reveal evolution of bat adaptations.</title>
        <authorList>
            <person name="Jebb D."/>
            <person name="Huang Z."/>
            <person name="Pippel M."/>
            <person name="Hughes G.M."/>
            <person name="Lavrichenko K."/>
            <person name="Devanna P."/>
            <person name="Winkler S."/>
            <person name="Jermiin L.S."/>
            <person name="Skirmuntt E.C."/>
            <person name="Katzourakis A."/>
            <person name="Burkitt-Gray L."/>
            <person name="Ray D.A."/>
            <person name="Sullivan K.A.M."/>
            <person name="Roscito J.G."/>
            <person name="Kirilenko B.M."/>
            <person name="Davalos L.M."/>
            <person name="Corthals A.P."/>
            <person name="Power M.L."/>
            <person name="Jones G."/>
            <person name="Ransome R.D."/>
            <person name="Dechmann D.K.N."/>
            <person name="Locatelli A.G."/>
            <person name="Puechmaille S.J."/>
            <person name="Fedrigo O."/>
            <person name="Jarvis E.D."/>
            <person name="Hiller M."/>
            <person name="Vernes S.C."/>
            <person name="Myers E.W."/>
            <person name="Teeling E.C."/>
        </authorList>
    </citation>
    <scope>NUCLEOTIDE SEQUENCE [LARGE SCALE GENOMIC DNA]</scope>
    <source>
        <strain evidence="36">MMolMol1</strain>
        <tissue evidence="36">Muscle</tissue>
    </source>
</reference>
<evidence type="ECO:0000259" key="34">
    <source>
        <dbReference type="PROSITE" id="PS51388"/>
    </source>
</evidence>
<dbReference type="PRINTS" id="PR00195">
    <property type="entry name" value="DYNAMIN"/>
</dbReference>
<dbReference type="GO" id="GO:0002102">
    <property type="term" value="C:podosome"/>
    <property type="evidence" value="ECO:0007669"/>
    <property type="project" value="UniProtKB-SubCell"/>
</dbReference>
<dbReference type="EMBL" id="JACASF010000004">
    <property type="protein sequence ID" value="KAF6479719.1"/>
    <property type="molecule type" value="Genomic_DNA"/>
</dbReference>
<keyword evidence="24" id="KW-0206">Cytoskeleton</keyword>
<keyword evidence="25" id="KW-0966">Cell projection</keyword>
<dbReference type="SMART" id="SM00053">
    <property type="entry name" value="DYNc"/>
    <property type="match status" value="1"/>
</dbReference>
<feature type="domain" description="PH" evidence="33">
    <location>
        <begin position="357"/>
        <end position="463"/>
    </location>
</feature>
<gene>
    <name evidence="36" type="ORF">HJG59_004045</name>
</gene>
<dbReference type="InterPro" id="IPR001401">
    <property type="entry name" value="Dynamin_GTPase"/>
</dbReference>